<protein>
    <submittedName>
        <fullName evidence="3">Acyl-CoA thioesterase</fullName>
    </submittedName>
</protein>
<evidence type="ECO:0000313" key="4">
    <source>
        <dbReference type="Proteomes" id="UP001205861"/>
    </source>
</evidence>
<name>A0ABT2BLX7_9BURK</name>
<keyword evidence="4" id="KW-1185">Reference proteome</keyword>
<accession>A0ABT2BLX7</accession>
<sequence length="148" mass="16468">MNWDYPNPHTCAVAATAADIDGLNHTNNAVYVKWCEQAAWAHSEALGLCLADYRRLDRAMAIRRSEYDYLLPTFGGEALLIGTWLVASDGKTRMQRRFQVVRVADGATVLRGCWDLVCIQLGTGRVSRMPEEFKSVYLPAVQGDQSAT</sequence>
<dbReference type="SUPFAM" id="SSF54637">
    <property type="entry name" value="Thioesterase/thiol ester dehydrase-isomerase"/>
    <property type="match status" value="1"/>
</dbReference>
<dbReference type="CDD" id="cd00586">
    <property type="entry name" value="4HBT"/>
    <property type="match status" value="1"/>
</dbReference>
<dbReference type="InterPro" id="IPR050563">
    <property type="entry name" value="4-hydroxybenzoyl-CoA_TE"/>
</dbReference>
<dbReference type="Gene3D" id="3.10.129.10">
    <property type="entry name" value="Hotdog Thioesterase"/>
    <property type="match status" value="1"/>
</dbReference>
<proteinExistence type="predicted"/>
<evidence type="ECO:0000256" key="1">
    <source>
        <dbReference type="ARBA" id="ARBA00022801"/>
    </source>
</evidence>
<comment type="caution">
    <text evidence="3">The sequence shown here is derived from an EMBL/GenBank/DDBJ whole genome shotgun (WGS) entry which is preliminary data.</text>
</comment>
<keyword evidence="2" id="KW-0812">Transmembrane</keyword>
<dbReference type="EMBL" id="JANUGV010000004">
    <property type="protein sequence ID" value="MCS0609520.1"/>
    <property type="molecule type" value="Genomic_DNA"/>
</dbReference>
<dbReference type="PANTHER" id="PTHR31793">
    <property type="entry name" value="4-HYDROXYBENZOYL-COA THIOESTERASE FAMILY MEMBER"/>
    <property type="match status" value="1"/>
</dbReference>
<feature type="transmembrane region" description="Helical" evidence="2">
    <location>
        <begin position="69"/>
        <end position="87"/>
    </location>
</feature>
<organism evidence="3 4">
    <name type="scientific">Massilia solisilvae</name>
    <dbReference type="NCBI Taxonomy" id="1811225"/>
    <lineage>
        <taxon>Bacteria</taxon>
        <taxon>Pseudomonadati</taxon>
        <taxon>Pseudomonadota</taxon>
        <taxon>Betaproteobacteria</taxon>
        <taxon>Burkholderiales</taxon>
        <taxon>Oxalobacteraceae</taxon>
        <taxon>Telluria group</taxon>
        <taxon>Massilia</taxon>
    </lineage>
</organism>
<dbReference type="PANTHER" id="PTHR31793:SF37">
    <property type="entry name" value="ACYL-COA THIOESTER HYDROLASE YBGC"/>
    <property type="match status" value="1"/>
</dbReference>
<keyword evidence="2" id="KW-1133">Transmembrane helix</keyword>
<dbReference type="RefSeq" id="WP_258857174.1">
    <property type="nucleotide sequence ID" value="NZ_JANUGV010000004.1"/>
</dbReference>
<dbReference type="Proteomes" id="UP001205861">
    <property type="component" value="Unassembled WGS sequence"/>
</dbReference>
<dbReference type="InterPro" id="IPR029069">
    <property type="entry name" value="HotDog_dom_sf"/>
</dbReference>
<reference evidence="3 4" key="1">
    <citation type="submission" date="2022-08" db="EMBL/GenBank/DDBJ databases">
        <title>Reclassification of Massilia species as members of the genera Telluria, Duganella, Pseudoduganella, Mokoshia gen. nov. and Zemynaea gen. nov. using orthogonal and non-orthogonal genome-based approaches.</title>
        <authorList>
            <person name="Bowman J.P."/>
        </authorList>
    </citation>
    <scope>NUCLEOTIDE SEQUENCE [LARGE SCALE GENOMIC DNA]</scope>
    <source>
        <strain evidence="3 4">JCM 31607</strain>
    </source>
</reference>
<evidence type="ECO:0000256" key="2">
    <source>
        <dbReference type="SAM" id="Phobius"/>
    </source>
</evidence>
<dbReference type="Pfam" id="PF13279">
    <property type="entry name" value="4HBT_2"/>
    <property type="match status" value="1"/>
</dbReference>
<evidence type="ECO:0000313" key="3">
    <source>
        <dbReference type="EMBL" id="MCS0609520.1"/>
    </source>
</evidence>
<keyword evidence="2" id="KW-0472">Membrane</keyword>
<keyword evidence="1" id="KW-0378">Hydrolase</keyword>
<gene>
    <name evidence="3" type="ORF">NX773_15220</name>
</gene>